<dbReference type="Pfam" id="PF07366">
    <property type="entry name" value="SnoaL"/>
    <property type="match status" value="1"/>
</dbReference>
<dbReference type="SUPFAM" id="SSF54427">
    <property type="entry name" value="NTF2-like"/>
    <property type="match status" value="1"/>
</dbReference>
<keyword evidence="1" id="KW-0472">Membrane</keyword>
<feature type="chain" id="PRO_5026922245" description="SnoaL-like domain-containing protein" evidence="2">
    <location>
        <begin position="20"/>
        <end position="194"/>
    </location>
</feature>
<dbReference type="EMBL" id="WXYO01000002">
    <property type="protein sequence ID" value="NAS11319.1"/>
    <property type="molecule type" value="Genomic_DNA"/>
</dbReference>
<dbReference type="InterPro" id="IPR009959">
    <property type="entry name" value="Cyclase_SnoaL-like"/>
</dbReference>
<keyword evidence="2" id="KW-0732">Signal</keyword>
<keyword evidence="1" id="KW-0812">Transmembrane</keyword>
<evidence type="ECO:0000256" key="2">
    <source>
        <dbReference type="SAM" id="SignalP"/>
    </source>
</evidence>
<dbReference type="AlphaFoldDB" id="A0A6L9EA25"/>
<reference evidence="3 4" key="1">
    <citation type="submission" date="2020-01" db="EMBL/GenBank/DDBJ databases">
        <title>Bacteria diversity of Porities sp.</title>
        <authorList>
            <person name="Wang G."/>
        </authorList>
    </citation>
    <scope>NUCLEOTIDE SEQUENCE [LARGE SCALE GENOMIC DNA]</scope>
    <source>
        <strain evidence="3 4">R33</strain>
    </source>
</reference>
<comment type="caution">
    <text evidence="3">The sequence shown here is derived from an EMBL/GenBank/DDBJ whole genome shotgun (WGS) entry which is preliminary data.</text>
</comment>
<dbReference type="Gene3D" id="3.10.450.50">
    <property type="match status" value="1"/>
</dbReference>
<name>A0A6L9EA25_9FLAO</name>
<dbReference type="Proteomes" id="UP000475249">
    <property type="component" value="Unassembled WGS sequence"/>
</dbReference>
<keyword evidence="4" id="KW-1185">Reference proteome</keyword>
<protein>
    <recommendedName>
        <fullName evidence="5">SnoaL-like domain-containing protein</fullName>
    </recommendedName>
</protein>
<dbReference type="RefSeq" id="WP_161434355.1">
    <property type="nucleotide sequence ID" value="NZ_WXYO01000002.1"/>
</dbReference>
<organism evidence="3 4">
    <name type="scientific">Poritiphilus flavus</name>
    <dbReference type="NCBI Taxonomy" id="2697053"/>
    <lineage>
        <taxon>Bacteria</taxon>
        <taxon>Pseudomonadati</taxon>
        <taxon>Bacteroidota</taxon>
        <taxon>Flavobacteriia</taxon>
        <taxon>Flavobacteriales</taxon>
        <taxon>Flavobacteriaceae</taxon>
        <taxon>Poritiphilus</taxon>
    </lineage>
</organism>
<sequence>MKTMLLNALLFCSASLVTAQTPTDSANLQLEKNKEIARNFYRDLWFSNNTDKYADYVADTYVAHDIGDRKGSVEPAVEQKEIADFFWEKGVLSGSIDYQIAEGDLVATRWQSAFEGDGLFGKLFIEVDKPLPIINVMRMKDGKMVEIWNHRHDIDTPQTMQFTFKGLAIGLLIALIPFIWALRLRRRLKKISVE</sequence>
<evidence type="ECO:0000256" key="1">
    <source>
        <dbReference type="SAM" id="Phobius"/>
    </source>
</evidence>
<keyword evidence="1" id="KW-1133">Transmembrane helix</keyword>
<feature type="transmembrane region" description="Helical" evidence="1">
    <location>
        <begin position="162"/>
        <end position="182"/>
    </location>
</feature>
<accession>A0A6L9EA25</accession>
<dbReference type="GO" id="GO:0030638">
    <property type="term" value="P:polyketide metabolic process"/>
    <property type="evidence" value="ECO:0007669"/>
    <property type="project" value="InterPro"/>
</dbReference>
<proteinExistence type="predicted"/>
<evidence type="ECO:0008006" key="5">
    <source>
        <dbReference type="Google" id="ProtNLM"/>
    </source>
</evidence>
<evidence type="ECO:0000313" key="4">
    <source>
        <dbReference type="Proteomes" id="UP000475249"/>
    </source>
</evidence>
<feature type="signal peptide" evidence="2">
    <location>
        <begin position="1"/>
        <end position="19"/>
    </location>
</feature>
<gene>
    <name evidence="3" type="ORF">GTQ38_04860</name>
</gene>
<dbReference type="InterPro" id="IPR032710">
    <property type="entry name" value="NTF2-like_dom_sf"/>
</dbReference>
<evidence type="ECO:0000313" key="3">
    <source>
        <dbReference type="EMBL" id="NAS11319.1"/>
    </source>
</evidence>